<feature type="compositionally biased region" description="Low complexity" evidence="1">
    <location>
        <begin position="69"/>
        <end position="80"/>
    </location>
</feature>
<feature type="compositionally biased region" description="Basic residues" evidence="1">
    <location>
        <begin position="207"/>
        <end position="226"/>
    </location>
</feature>
<evidence type="ECO:0000313" key="3">
    <source>
        <dbReference type="Proteomes" id="UP000199025"/>
    </source>
</evidence>
<dbReference type="EMBL" id="FORP01000024">
    <property type="protein sequence ID" value="SFK55773.1"/>
    <property type="molecule type" value="Genomic_DNA"/>
</dbReference>
<gene>
    <name evidence="2" type="ORF">SAMN05421835_12418</name>
</gene>
<protein>
    <submittedName>
        <fullName evidence="2">Uncharacterized protein</fullName>
    </submittedName>
</protein>
<reference evidence="2 3" key="1">
    <citation type="submission" date="2016-10" db="EMBL/GenBank/DDBJ databases">
        <authorList>
            <person name="de Groot N.N."/>
        </authorList>
    </citation>
    <scope>NUCLEOTIDE SEQUENCE [LARGE SCALE GENOMIC DNA]</scope>
    <source>
        <strain evidence="2 3">DSM 44468</strain>
    </source>
</reference>
<dbReference type="Proteomes" id="UP000199025">
    <property type="component" value="Unassembled WGS sequence"/>
</dbReference>
<keyword evidence="3" id="KW-1185">Reference proteome</keyword>
<dbReference type="AlphaFoldDB" id="A0A1I4AHM7"/>
<feature type="region of interest" description="Disordered" evidence="1">
    <location>
        <begin position="185"/>
        <end position="242"/>
    </location>
</feature>
<name>A0A1I4AHM7_9PSEU</name>
<proteinExistence type="predicted"/>
<feature type="region of interest" description="Disordered" evidence="1">
    <location>
        <begin position="67"/>
        <end position="88"/>
    </location>
</feature>
<organism evidence="2 3">
    <name type="scientific">Amycolatopsis sacchari</name>
    <dbReference type="NCBI Taxonomy" id="115433"/>
    <lineage>
        <taxon>Bacteria</taxon>
        <taxon>Bacillati</taxon>
        <taxon>Actinomycetota</taxon>
        <taxon>Actinomycetes</taxon>
        <taxon>Pseudonocardiales</taxon>
        <taxon>Pseudonocardiaceae</taxon>
        <taxon>Amycolatopsis</taxon>
    </lineage>
</organism>
<evidence type="ECO:0000313" key="2">
    <source>
        <dbReference type="EMBL" id="SFK55773.1"/>
    </source>
</evidence>
<evidence type="ECO:0000256" key="1">
    <source>
        <dbReference type="SAM" id="MobiDB-lite"/>
    </source>
</evidence>
<accession>A0A1I4AHM7</accession>
<sequence length="281" mass="29844">MSRTVTRLGVVGVVVTPSQVFTASTVIVRAGRCCRCLPSVVVIMVRERGAGSAPGRDGWLVGARGGSHGDSVGDSVGESSQSCRPDLPGSGRVVAGQRVVVGAATVPDSMDNCPHDTSSGLRRRVTAAAVAAAGGRLTDRDRRILALLDEHFTFTTSQLALLAGFGSVITAQHRLAALHARGVLHRDRPFHQQPVPPGRGSHEPSRRPARPRSRPPHPARPSHPRPVRLYGPSGVGHFAGPPAEQKLYSRLRDAEDARRLWTVTEELTGVRFPATETTASA</sequence>
<dbReference type="STRING" id="115433.SAMN05421835_12418"/>